<accession>A0A517ZF92</accession>
<evidence type="ECO:0000313" key="2">
    <source>
        <dbReference type="EMBL" id="QDU41160.1"/>
    </source>
</evidence>
<sequence length="54" mass="5654">MSRALCCTGLVVADVTSVMSSLTSQFEAGQMALTLLVATVSLAPLAWRVANRVL</sequence>
<feature type="transmembrane region" description="Helical" evidence="1">
    <location>
        <begin position="30"/>
        <end position="50"/>
    </location>
</feature>
<evidence type="ECO:0000256" key="1">
    <source>
        <dbReference type="SAM" id="Phobius"/>
    </source>
</evidence>
<dbReference type="Proteomes" id="UP000320496">
    <property type="component" value="Chromosome"/>
</dbReference>
<protein>
    <submittedName>
        <fullName evidence="2">Uncharacterized protein</fullName>
    </submittedName>
</protein>
<dbReference type="KEGG" id="mri:Mal4_55250"/>
<name>A0A517ZF92_9PLAN</name>
<keyword evidence="1" id="KW-0472">Membrane</keyword>
<proteinExistence type="predicted"/>
<keyword evidence="1" id="KW-0812">Transmembrane</keyword>
<dbReference type="EMBL" id="CP036275">
    <property type="protein sequence ID" value="QDU41160.1"/>
    <property type="molecule type" value="Genomic_DNA"/>
</dbReference>
<gene>
    <name evidence="2" type="ORF">Mal4_55250</name>
</gene>
<evidence type="ECO:0000313" key="3">
    <source>
        <dbReference type="Proteomes" id="UP000320496"/>
    </source>
</evidence>
<keyword evidence="3" id="KW-1185">Reference proteome</keyword>
<organism evidence="2 3">
    <name type="scientific">Maioricimonas rarisocia</name>
    <dbReference type="NCBI Taxonomy" id="2528026"/>
    <lineage>
        <taxon>Bacteria</taxon>
        <taxon>Pseudomonadati</taxon>
        <taxon>Planctomycetota</taxon>
        <taxon>Planctomycetia</taxon>
        <taxon>Planctomycetales</taxon>
        <taxon>Planctomycetaceae</taxon>
        <taxon>Maioricimonas</taxon>
    </lineage>
</organism>
<keyword evidence="1" id="KW-1133">Transmembrane helix</keyword>
<reference evidence="2 3" key="1">
    <citation type="submission" date="2019-02" db="EMBL/GenBank/DDBJ databases">
        <title>Deep-cultivation of Planctomycetes and their phenomic and genomic characterization uncovers novel biology.</title>
        <authorList>
            <person name="Wiegand S."/>
            <person name="Jogler M."/>
            <person name="Boedeker C."/>
            <person name="Pinto D."/>
            <person name="Vollmers J."/>
            <person name="Rivas-Marin E."/>
            <person name="Kohn T."/>
            <person name="Peeters S.H."/>
            <person name="Heuer A."/>
            <person name="Rast P."/>
            <person name="Oberbeckmann S."/>
            <person name="Bunk B."/>
            <person name="Jeske O."/>
            <person name="Meyerdierks A."/>
            <person name="Storesund J.E."/>
            <person name="Kallscheuer N."/>
            <person name="Luecker S."/>
            <person name="Lage O.M."/>
            <person name="Pohl T."/>
            <person name="Merkel B.J."/>
            <person name="Hornburger P."/>
            <person name="Mueller R.-W."/>
            <person name="Bruemmer F."/>
            <person name="Labrenz M."/>
            <person name="Spormann A.M."/>
            <person name="Op den Camp H."/>
            <person name="Overmann J."/>
            <person name="Amann R."/>
            <person name="Jetten M.S.M."/>
            <person name="Mascher T."/>
            <person name="Medema M.H."/>
            <person name="Devos D.P."/>
            <person name="Kaster A.-K."/>
            <person name="Ovreas L."/>
            <person name="Rohde M."/>
            <person name="Galperin M.Y."/>
            <person name="Jogler C."/>
        </authorList>
    </citation>
    <scope>NUCLEOTIDE SEQUENCE [LARGE SCALE GENOMIC DNA]</scope>
    <source>
        <strain evidence="2 3">Mal4</strain>
    </source>
</reference>
<dbReference type="AlphaFoldDB" id="A0A517ZF92"/>
<dbReference type="RefSeq" id="WP_197443886.1">
    <property type="nucleotide sequence ID" value="NZ_CP036275.1"/>
</dbReference>